<feature type="binding site" evidence="8">
    <location>
        <position position="245"/>
    </location>
    <ligand>
        <name>L-glutamine</name>
        <dbReference type="ChEBI" id="CHEBI:58359"/>
    </ligand>
</feature>
<evidence type="ECO:0000259" key="9">
    <source>
        <dbReference type="SMART" id="SM01097"/>
    </source>
</evidence>
<feature type="binding site" evidence="8">
    <location>
        <position position="248"/>
    </location>
    <ligand>
        <name>L-glutamine</name>
        <dbReference type="ChEBI" id="CHEBI:58359"/>
    </ligand>
</feature>
<comment type="pathway">
    <text evidence="8">Pyrimidine metabolism; UMP biosynthesis via de novo pathway; (S)-dihydroorotate from bicarbonate: step 1/3.</text>
</comment>
<evidence type="ECO:0000256" key="1">
    <source>
        <dbReference type="ARBA" id="ARBA00005077"/>
    </source>
</evidence>
<dbReference type="GO" id="GO:0004088">
    <property type="term" value="F:carbamoyl-phosphate synthase (glutamine-hydrolyzing) activity"/>
    <property type="evidence" value="ECO:0007669"/>
    <property type="project" value="UniProtKB-UniRule"/>
</dbReference>
<dbReference type="GO" id="GO:0006207">
    <property type="term" value="P:'de novo' pyrimidine nucleobase biosynthetic process"/>
    <property type="evidence" value="ECO:0007669"/>
    <property type="project" value="InterPro"/>
</dbReference>
<dbReference type="GO" id="GO:0044205">
    <property type="term" value="P:'de novo' UMP biosynthetic process"/>
    <property type="evidence" value="ECO:0007669"/>
    <property type="project" value="UniProtKB-UniRule"/>
</dbReference>
<dbReference type="NCBIfam" id="NF009475">
    <property type="entry name" value="PRK12838.1"/>
    <property type="match status" value="1"/>
</dbReference>
<sequence>MNKGYLVLETGDILEGKWIGHQDETMGEVVFNTSMTGYQEMITDPSYAGQIVTLCYPLVGNYGMNPDDNESQKPACQGVIVGESCDQPSNGKMTSSFSDQLATWGIPGLAEVNTRKLVSLIRKHKTLKGKITANPKTVTVFPEPLFAPGQLVEQVAVEKAVSYIGQGKHVILLDFGYKASILNDLLKQNVRVTVVPYDTSLKEIQNMNPDGILISNGPGNPDDHAMHFPKIKALTDLYPTLGICLGHQLIAMAYGASSKKMAFGHRGGNHPVLDHETGKIWITSQNHSYEIDPESCIDLELAVRFTNVNDTGIEGFFHPEKPVTTVQFHPEARPGPVDTDYIFDEFIESLVCTGGKSSCQMQQV</sequence>
<dbReference type="GO" id="GO:0005524">
    <property type="term" value="F:ATP binding"/>
    <property type="evidence" value="ECO:0007669"/>
    <property type="project" value="UniProtKB-UniRule"/>
</dbReference>
<dbReference type="EMBL" id="CP012502">
    <property type="protein sequence ID" value="AOM82980.1"/>
    <property type="molecule type" value="Genomic_DNA"/>
</dbReference>
<dbReference type="PROSITE" id="PS51273">
    <property type="entry name" value="GATASE_TYPE_1"/>
    <property type="match status" value="1"/>
</dbReference>
<dbReference type="UniPathway" id="UPA00068">
    <property type="reaction ID" value="UER00171"/>
</dbReference>
<keyword evidence="8" id="KW-0665">Pyrimidine biosynthesis</keyword>
<feature type="binding site" evidence="8">
    <location>
        <position position="217"/>
    </location>
    <ligand>
        <name>L-glutamine</name>
        <dbReference type="ChEBI" id="CHEBI:58359"/>
    </ligand>
</feature>
<evidence type="ECO:0000256" key="5">
    <source>
        <dbReference type="ARBA" id="ARBA00022840"/>
    </source>
</evidence>
<feature type="domain" description="Carbamoyl-phosphate synthase small subunit N-terminal" evidence="9">
    <location>
        <begin position="2"/>
        <end position="132"/>
    </location>
</feature>
<gene>
    <name evidence="8 10" type="primary">carA</name>
    <name evidence="10" type="ORF">BBEV_1619</name>
</gene>
<dbReference type="SUPFAM" id="SSF52317">
    <property type="entry name" value="Class I glutamine amidotransferase-like"/>
    <property type="match status" value="1"/>
</dbReference>
<accession>A0A1D7QVE0</accession>
<dbReference type="GO" id="GO:0006541">
    <property type="term" value="P:glutamine metabolic process"/>
    <property type="evidence" value="ECO:0007669"/>
    <property type="project" value="InterPro"/>
</dbReference>
<dbReference type="InterPro" id="IPR002474">
    <property type="entry name" value="CarbamoylP_synth_ssu_N"/>
</dbReference>
<feature type="binding site" evidence="8">
    <location>
        <position position="289"/>
    </location>
    <ligand>
        <name>L-glutamine</name>
        <dbReference type="ChEBI" id="CHEBI:58359"/>
    </ligand>
</feature>
<keyword evidence="6 8" id="KW-0315">Glutamine amidotransferase</keyword>
<dbReference type="RefSeq" id="WP_069365007.1">
    <property type="nucleotide sequence ID" value="NZ_CP012502.1"/>
</dbReference>
<comment type="caution">
    <text evidence="8">Lacks conserved residue(s) required for the propagation of feature annotation.</text>
</comment>
<feature type="active site" evidence="8">
    <location>
        <position position="329"/>
    </location>
</feature>
<dbReference type="Gene3D" id="3.50.30.20">
    <property type="entry name" value="Carbamoyl-phosphate synthase small subunit, N-terminal domain"/>
    <property type="match status" value="1"/>
</dbReference>
<dbReference type="PRINTS" id="PR00097">
    <property type="entry name" value="ANTSNTHASEII"/>
</dbReference>
<dbReference type="PATRIC" id="fig|632773.3.peg.1702"/>
<keyword evidence="8" id="KW-0055">Arginine biosynthesis</keyword>
<comment type="subunit">
    <text evidence="8">Composed of two chains; the small (or glutamine) chain promotes the hydrolysis of glutamine to ammonia, which is used by the large (or ammonia) chain to synthesize carbamoyl phosphate. Tetramer of heterodimers (alpha,beta)4.</text>
</comment>
<comment type="pathway">
    <text evidence="1 8">Amino-acid biosynthesis; L-arginine biosynthesis; carbamoyl phosphate from bicarbonate: step 1/1.</text>
</comment>
<comment type="similarity">
    <text evidence="2 8">Belongs to the CarA family.</text>
</comment>
<protein>
    <recommendedName>
        <fullName evidence="8">Carbamoyl phosphate synthase small chain</fullName>
        <ecNumber evidence="8">6.3.5.5</ecNumber>
    </recommendedName>
    <alternativeName>
        <fullName evidence="8">Carbamoyl phosphate synthetase glutamine chain</fullName>
    </alternativeName>
</protein>
<dbReference type="KEGG" id="bbev:BBEV_1619"/>
<dbReference type="InterPro" id="IPR036480">
    <property type="entry name" value="CarbP_synth_ssu_N_sf"/>
</dbReference>
<dbReference type="Proteomes" id="UP000094463">
    <property type="component" value="Chromosome"/>
</dbReference>
<dbReference type="AlphaFoldDB" id="A0A1D7QVE0"/>
<dbReference type="PANTHER" id="PTHR43418:SF7">
    <property type="entry name" value="CARBAMOYL-PHOSPHATE SYNTHASE SMALL CHAIN"/>
    <property type="match status" value="1"/>
</dbReference>
<feature type="binding site" evidence="8">
    <location>
        <position position="286"/>
    </location>
    <ligand>
        <name>L-glutamine</name>
        <dbReference type="ChEBI" id="CHEBI:58359"/>
    </ligand>
</feature>
<dbReference type="HAMAP" id="MF_01209">
    <property type="entry name" value="CPSase_S_chain"/>
    <property type="match status" value="1"/>
</dbReference>
<keyword evidence="4 8" id="KW-0547">Nucleotide-binding</keyword>
<dbReference type="Pfam" id="PF00988">
    <property type="entry name" value="CPSase_sm_chain"/>
    <property type="match status" value="1"/>
</dbReference>
<dbReference type="GO" id="GO:0004359">
    <property type="term" value="F:glutaminase activity"/>
    <property type="evidence" value="ECO:0007669"/>
    <property type="project" value="RHEA"/>
</dbReference>
<evidence type="ECO:0000256" key="8">
    <source>
        <dbReference type="HAMAP-Rule" id="MF_01209"/>
    </source>
</evidence>
<evidence type="ECO:0000256" key="6">
    <source>
        <dbReference type="ARBA" id="ARBA00022962"/>
    </source>
</evidence>
<dbReference type="PRINTS" id="PR00096">
    <property type="entry name" value="GATASE"/>
</dbReference>
<keyword evidence="8" id="KW-0028">Amino-acid biosynthesis</keyword>
<organism evidence="10 11">
    <name type="scientific">Salisediminibacterium beveridgei</name>
    <dbReference type="NCBI Taxonomy" id="632773"/>
    <lineage>
        <taxon>Bacteria</taxon>
        <taxon>Bacillati</taxon>
        <taxon>Bacillota</taxon>
        <taxon>Bacilli</taxon>
        <taxon>Bacillales</taxon>
        <taxon>Bacillaceae</taxon>
        <taxon>Salisediminibacterium</taxon>
    </lineage>
</organism>
<feature type="active site" evidence="8">
    <location>
        <position position="331"/>
    </location>
</feature>
<evidence type="ECO:0000256" key="2">
    <source>
        <dbReference type="ARBA" id="ARBA00007800"/>
    </source>
</evidence>
<dbReference type="InterPro" id="IPR029062">
    <property type="entry name" value="Class_I_gatase-like"/>
</dbReference>
<dbReference type="PRINTS" id="PR00099">
    <property type="entry name" value="CPSGATASE"/>
</dbReference>
<dbReference type="InterPro" id="IPR035686">
    <property type="entry name" value="CPSase_GATase1"/>
</dbReference>
<dbReference type="SUPFAM" id="SSF52021">
    <property type="entry name" value="Carbamoyl phosphate synthetase, small subunit N-terminal domain"/>
    <property type="match status" value="1"/>
</dbReference>
<dbReference type="InterPro" id="IPR050472">
    <property type="entry name" value="Anth_synth/Amidotransfase"/>
</dbReference>
<evidence type="ECO:0000256" key="3">
    <source>
        <dbReference type="ARBA" id="ARBA00022598"/>
    </source>
</evidence>
<dbReference type="InterPro" id="IPR006274">
    <property type="entry name" value="CarbamoylP_synth_ssu"/>
</dbReference>
<dbReference type="Gene3D" id="3.40.50.880">
    <property type="match status" value="1"/>
</dbReference>
<dbReference type="PANTHER" id="PTHR43418">
    <property type="entry name" value="MULTIFUNCTIONAL TRYPTOPHAN BIOSYNTHESIS PROTEIN-RELATED"/>
    <property type="match status" value="1"/>
</dbReference>
<dbReference type="SMART" id="SM01097">
    <property type="entry name" value="CPSase_sm_chain"/>
    <property type="match status" value="1"/>
</dbReference>
<reference evidence="10 11" key="1">
    <citation type="submission" date="2015-08" db="EMBL/GenBank/DDBJ databases">
        <title>The complete genome sequence of Bacillus beveridgei MLTeJB.</title>
        <authorList>
            <person name="Hanson T.E."/>
            <person name="Mesa C."/>
            <person name="Basesman S.M."/>
            <person name="Oremland R.S."/>
        </authorList>
    </citation>
    <scope>NUCLEOTIDE SEQUENCE [LARGE SCALE GENOMIC DNA]</scope>
    <source>
        <strain evidence="10 11">MLTeJB</strain>
    </source>
</reference>
<evidence type="ECO:0000313" key="11">
    <source>
        <dbReference type="Proteomes" id="UP000094463"/>
    </source>
</evidence>
<keyword evidence="5 8" id="KW-0067">ATP-binding</keyword>
<dbReference type="UniPathway" id="UPA00070">
    <property type="reaction ID" value="UER00115"/>
</dbReference>
<keyword evidence="3 8" id="KW-0436">Ligase</keyword>
<evidence type="ECO:0000256" key="7">
    <source>
        <dbReference type="ARBA" id="ARBA00048816"/>
    </source>
</evidence>
<comment type="catalytic activity">
    <reaction evidence="7 8">
        <text>hydrogencarbonate + L-glutamine + 2 ATP + H2O = carbamoyl phosphate + L-glutamate + 2 ADP + phosphate + 2 H(+)</text>
        <dbReference type="Rhea" id="RHEA:18633"/>
        <dbReference type="ChEBI" id="CHEBI:15377"/>
        <dbReference type="ChEBI" id="CHEBI:15378"/>
        <dbReference type="ChEBI" id="CHEBI:17544"/>
        <dbReference type="ChEBI" id="CHEBI:29985"/>
        <dbReference type="ChEBI" id="CHEBI:30616"/>
        <dbReference type="ChEBI" id="CHEBI:43474"/>
        <dbReference type="ChEBI" id="CHEBI:58228"/>
        <dbReference type="ChEBI" id="CHEBI:58359"/>
        <dbReference type="ChEBI" id="CHEBI:456216"/>
        <dbReference type="EC" id="6.3.5.5"/>
    </reaction>
</comment>
<feature type="binding site" evidence="8">
    <location>
        <position position="46"/>
    </location>
    <ligand>
        <name>L-glutamine</name>
        <dbReference type="ChEBI" id="CHEBI:58359"/>
    </ligand>
</feature>
<feature type="active site" description="Nucleophile" evidence="8">
    <location>
        <position position="244"/>
    </location>
</feature>
<feature type="binding site" evidence="8">
    <location>
        <position position="219"/>
    </location>
    <ligand>
        <name>L-glutamine</name>
        <dbReference type="ChEBI" id="CHEBI:58359"/>
    </ligand>
</feature>
<comment type="catalytic activity">
    <reaction evidence="8">
        <text>L-glutamine + H2O = L-glutamate + NH4(+)</text>
        <dbReference type="Rhea" id="RHEA:15889"/>
        <dbReference type="ChEBI" id="CHEBI:15377"/>
        <dbReference type="ChEBI" id="CHEBI:28938"/>
        <dbReference type="ChEBI" id="CHEBI:29985"/>
        <dbReference type="ChEBI" id="CHEBI:58359"/>
    </reaction>
</comment>
<dbReference type="CDD" id="cd01744">
    <property type="entry name" value="GATase1_CPSase"/>
    <property type="match status" value="1"/>
</dbReference>
<dbReference type="InterPro" id="IPR017926">
    <property type="entry name" value="GATASE"/>
</dbReference>
<dbReference type="STRING" id="632773.BBEV_1619"/>
<dbReference type="Pfam" id="PF00117">
    <property type="entry name" value="GATase"/>
    <property type="match status" value="1"/>
</dbReference>
<dbReference type="EC" id="6.3.5.5" evidence="8"/>
<dbReference type="NCBIfam" id="TIGR01368">
    <property type="entry name" value="CPSaseIIsmall"/>
    <property type="match status" value="1"/>
</dbReference>
<proteinExistence type="inferred from homology"/>
<keyword evidence="11" id="KW-1185">Reference proteome</keyword>
<evidence type="ECO:0000256" key="4">
    <source>
        <dbReference type="ARBA" id="ARBA00022741"/>
    </source>
</evidence>
<dbReference type="GO" id="GO:0006526">
    <property type="term" value="P:L-arginine biosynthetic process"/>
    <property type="evidence" value="ECO:0007669"/>
    <property type="project" value="UniProtKB-UniRule"/>
</dbReference>
<dbReference type="OrthoDB" id="9804328at2"/>
<name>A0A1D7QVE0_9BACI</name>
<evidence type="ECO:0000313" key="10">
    <source>
        <dbReference type="EMBL" id="AOM82980.1"/>
    </source>
</evidence>
<feature type="region of interest" description="CPSase" evidence="8">
    <location>
        <begin position="1"/>
        <end position="168"/>
    </location>
</feature>
<comment type="function">
    <text evidence="8">Small subunit of the glutamine-dependent carbamoyl phosphate synthetase (CPSase). CPSase catalyzes the formation of carbamoyl phosphate from the ammonia moiety of glutamine, carbonate, and phosphate donated by ATP, constituting the first step of 2 biosynthetic pathways, one leading to arginine and/or urea and the other to pyrimidine nucleotides. The small subunit (glutamine amidotransferase) binds and cleaves glutamine to supply the large subunit with the substrate ammonia.</text>
</comment>